<evidence type="ECO:0000313" key="2">
    <source>
        <dbReference type="EMBL" id="QJA59562.1"/>
    </source>
</evidence>
<feature type="region of interest" description="Disordered" evidence="1">
    <location>
        <begin position="355"/>
        <end position="412"/>
    </location>
</feature>
<evidence type="ECO:0008006" key="3">
    <source>
        <dbReference type="Google" id="ProtNLM"/>
    </source>
</evidence>
<evidence type="ECO:0000256" key="1">
    <source>
        <dbReference type="SAM" id="MobiDB-lite"/>
    </source>
</evidence>
<sequence>MSKAIRLLTFAIPEKVPTRSEQLEKRSYLVVPVVMLVEGVHAGNLGPAYYAPEHIEKSTPAWNGIPVTVRHPKKGSANDPAIWETQKIGVVFHSRFEEDGAKLKAEAWIDLEKAQEYAPAILEKLEAGDPLEVSTGLYTDADKTPGNWNGKDYDKSVFNFVPDHLALLPDQVGACSFADGCGVRMNQGGLDMVTGHGMGLLRRLYRTLRGATLNEVGYGDVRRALQAKIDGMNTKDVNHYVLEVYETDFVYEAYATGDTGDGTKMFRQSYTIDEDMQVTLGNDAAEVREEKSYVPVAQNSGGDTGEASTTDQEEDTNMTDKTALVNSLIECPCTTLGEEDRKWLTKLHAGQLEKLKITQNQDEKPDEEPEGEEKGTEKPAEEENLLDAKPKPTEEAEQEPEKSPEPEKTETVASVLASIQNTEVREMLSRAVERDRAFKTQLVKALTANDACTFSEKELSAMPIDHLQKLAVLAEETVDEPVVNYIARPGGRVTNVTKNSDDVPEPPLVFALK</sequence>
<dbReference type="Pfam" id="PF09979">
    <property type="entry name" value="DUF2213"/>
    <property type="match status" value="1"/>
</dbReference>
<name>A0A6M3ISZ3_9ZZZZ</name>
<protein>
    <recommendedName>
        <fullName evidence="3">DUF2213 domain-containing protein</fullName>
    </recommendedName>
</protein>
<feature type="compositionally biased region" description="Polar residues" evidence="1">
    <location>
        <begin position="297"/>
        <end position="310"/>
    </location>
</feature>
<dbReference type="AlphaFoldDB" id="A0A6M3ISZ3"/>
<dbReference type="EMBL" id="MT141375">
    <property type="protein sequence ID" value="QJA59562.1"/>
    <property type="molecule type" value="Genomic_DNA"/>
</dbReference>
<gene>
    <name evidence="2" type="ORF">MM415B01265_0007</name>
</gene>
<feature type="compositionally biased region" description="Basic and acidic residues" evidence="1">
    <location>
        <begin position="372"/>
        <end position="410"/>
    </location>
</feature>
<reference evidence="2" key="1">
    <citation type="submission" date="2020-03" db="EMBL/GenBank/DDBJ databases">
        <title>The deep terrestrial virosphere.</title>
        <authorList>
            <person name="Holmfeldt K."/>
            <person name="Nilsson E."/>
            <person name="Simone D."/>
            <person name="Lopez-Fernandez M."/>
            <person name="Wu X."/>
            <person name="de Brujin I."/>
            <person name="Lundin D."/>
            <person name="Andersson A."/>
            <person name="Bertilsson S."/>
            <person name="Dopson M."/>
        </authorList>
    </citation>
    <scope>NUCLEOTIDE SEQUENCE</scope>
    <source>
        <strain evidence="2">MM415B01265</strain>
    </source>
</reference>
<organism evidence="2">
    <name type="scientific">viral metagenome</name>
    <dbReference type="NCBI Taxonomy" id="1070528"/>
    <lineage>
        <taxon>unclassified sequences</taxon>
        <taxon>metagenomes</taxon>
        <taxon>organismal metagenomes</taxon>
    </lineage>
</organism>
<feature type="region of interest" description="Disordered" evidence="1">
    <location>
        <begin position="292"/>
        <end position="319"/>
    </location>
</feature>
<proteinExistence type="predicted"/>
<dbReference type="InterPro" id="IPR016913">
    <property type="entry name" value="UCP029215"/>
</dbReference>
<accession>A0A6M3ISZ3</accession>